<dbReference type="Gene3D" id="3.30.70.3290">
    <property type="match status" value="1"/>
</dbReference>
<evidence type="ECO:0000313" key="7">
    <source>
        <dbReference type="EMBL" id="AOX04378.1"/>
    </source>
</evidence>
<dbReference type="STRING" id="1458985.BJP34_17845"/>
<dbReference type="FunFam" id="3.40.47.10:FF:000019">
    <property type="entry name" value="Polyketide synthase type I"/>
    <property type="match status" value="1"/>
</dbReference>
<keyword evidence="3" id="KW-0808">Transferase</keyword>
<dbReference type="Gene3D" id="3.40.50.720">
    <property type="entry name" value="NAD(P)-binding Rossmann-like Domain"/>
    <property type="match status" value="1"/>
</dbReference>
<dbReference type="Pfam" id="PF08242">
    <property type="entry name" value="Methyltransf_12"/>
    <property type="match status" value="1"/>
</dbReference>
<dbReference type="InterPro" id="IPR020841">
    <property type="entry name" value="PKS_Beta-ketoAc_synthase_dom"/>
</dbReference>
<dbReference type="InterPro" id="IPR006162">
    <property type="entry name" value="Ppantetheine_attach_site"/>
</dbReference>
<dbReference type="InterPro" id="IPR016036">
    <property type="entry name" value="Malonyl_transacylase_ACP-bd"/>
</dbReference>
<dbReference type="InterPro" id="IPR016035">
    <property type="entry name" value="Acyl_Trfase/lysoPLipase"/>
</dbReference>
<accession>A0A1D8U3C4</accession>
<dbReference type="InterPro" id="IPR014030">
    <property type="entry name" value="Ketoacyl_synth_N"/>
</dbReference>
<dbReference type="FunFam" id="3.40.366.10:FF:000002">
    <property type="entry name" value="Probable polyketide synthase 2"/>
    <property type="match status" value="1"/>
</dbReference>
<dbReference type="Pfam" id="PF08659">
    <property type="entry name" value="KR"/>
    <property type="match status" value="1"/>
</dbReference>
<dbReference type="Pfam" id="PF22621">
    <property type="entry name" value="CurL-like_PKS_C"/>
    <property type="match status" value="1"/>
</dbReference>
<evidence type="ECO:0000259" key="6">
    <source>
        <dbReference type="PROSITE" id="PS52004"/>
    </source>
</evidence>
<dbReference type="Pfam" id="PF00109">
    <property type="entry name" value="ketoacyl-synt"/>
    <property type="match status" value="1"/>
</dbReference>
<dbReference type="EMBL" id="CP017599">
    <property type="protein sequence ID" value="AOX04378.1"/>
    <property type="molecule type" value="Genomic_DNA"/>
</dbReference>
<keyword evidence="4" id="KW-0511">Multifunctional enzyme</keyword>
<dbReference type="InterPro" id="IPR049490">
    <property type="entry name" value="C883_1060-like_KR_N"/>
</dbReference>
<dbReference type="InterPro" id="IPR018201">
    <property type="entry name" value="Ketoacyl_synth_AS"/>
</dbReference>
<protein>
    <submittedName>
        <fullName evidence="7">Short-chain dehydrogenase</fullName>
    </submittedName>
</protein>
<dbReference type="Pfam" id="PF00698">
    <property type="entry name" value="Acyl_transf_1"/>
    <property type="match status" value="1"/>
</dbReference>
<keyword evidence="2" id="KW-0597">Phosphoprotein</keyword>
<feature type="domain" description="Ketosynthase family 3 (KS3)" evidence="6">
    <location>
        <begin position="26"/>
        <end position="452"/>
    </location>
</feature>
<dbReference type="CDD" id="cd00833">
    <property type="entry name" value="PKS"/>
    <property type="match status" value="1"/>
</dbReference>
<feature type="domain" description="Carrier" evidence="5">
    <location>
        <begin position="1895"/>
        <end position="1973"/>
    </location>
</feature>
<dbReference type="SMART" id="SM00822">
    <property type="entry name" value="PKS_KR"/>
    <property type="match status" value="1"/>
</dbReference>
<dbReference type="SMART" id="SM00823">
    <property type="entry name" value="PKS_PP"/>
    <property type="match status" value="1"/>
</dbReference>
<evidence type="ECO:0000256" key="3">
    <source>
        <dbReference type="ARBA" id="ARBA00022679"/>
    </source>
</evidence>
<evidence type="ECO:0000256" key="4">
    <source>
        <dbReference type="ARBA" id="ARBA00023268"/>
    </source>
</evidence>
<dbReference type="InterPro" id="IPR029063">
    <property type="entry name" value="SAM-dependent_MTases_sf"/>
</dbReference>
<reference evidence="8" key="1">
    <citation type="submission" date="2016-10" db="EMBL/GenBank/DDBJ databases">
        <title>Comparative genomics uncovers the prolific and rare metabolic potential of the cyanobacterial genus Moorea.</title>
        <authorList>
            <person name="Leao T."/>
            <person name="Castelao G."/>
            <person name="Korobeynikov A."/>
            <person name="Monroe E.A."/>
            <person name="Podell S."/>
            <person name="Glukhov E."/>
            <person name="Allen E."/>
            <person name="Gerwick W.H."/>
            <person name="Gerwick L."/>
        </authorList>
    </citation>
    <scope>NUCLEOTIDE SEQUENCE [LARGE SCALE GENOMIC DNA]</scope>
    <source>
        <strain evidence="8">PAL-8-15-08-1</strain>
    </source>
</reference>
<evidence type="ECO:0000259" key="5">
    <source>
        <dbReference type="PROSITE" id="PS50075"/>
    </source>
</evidence>
<dbReference type="SUPFAM" id="SSF47336">
    <property type="entry name" value="ACP-like"/>
    <property type="match status" value="1"/>
</dbReference>
<proteinExistence type="predicted"/>
<dbReference type="InterPro" id="IPR009081">
    <property type="entry name" value="PP-bd_ACP"/>
</dbReference>
<dbReference type="InterPro" id="IPR014031">
    <property type="entry name" value="Ketoacyl_synth_C"/>
</dbReference>
<dbReference type="Pfam" id="PF02801">
    <property type="entry name" value="Ketoacyl-synt_C"/>
    <property type="match status" value="1"/>
</dbReference>
<dbReference type="PROSITE" id="PS00012">
    <property type="entry name" value="PHOSPHOPANTETHEINE"/>
    <property type="match status" value="1"/>
</dbReference>
<dbReference type="KEGG" id="mpro:BJP34_17845"/>
<dbReference type="GO" id="GO:0004315">
    <property type="term" value="F:3-oxoacyl-[acyl-carrier-protein] synthase activity"/>
    <property type="evidence" value="ECO:0007669"/>
    <property type="project" value="InterPro"/>
</dbReference>
<sequence length="2026" mass="224561">MGWKTTEIDPSSEETETKLMMERSRTEAIAIIGIGCRFPRNANTPESFWELLSNGQDSITEIPLERWDLDSYYDPNPESPGKMYIRHAALVEQVDQFDPRFFGISEREAHSLDPQQRLILEVTWEALERAGINPQQLENTQTGVFLGIGQNDYANLGFRQAAEDISPYDATGNGLCFVAGRLSYFLGVQGPSLAIDTACSSSLVAIHEACQSLRQGESNLALAGGVHLVLSPEVTIALSKLKALAPDGKCKTFDAAADGYGRGEGCGIVVLKRLSDAVKDGDRISAVIRGSAVNHDGPSSGMTVPNKLAQEKLIQKALKAAKVEPLQVSYVEAHGTGTSLGDPMEVRALARVFDQGREGENLLNIGSVKTNIGHLEAAAGIAGMIKVILQLQNQEIAPHLHLANPNPYIDWENMPLKVPTQLTPWLSKGEKRVAGVSSFGMSGTNAHIVLEEASVQVRTQNVVERPVHLLTLSAKTEKALEDQVSNYQNYLETNPELALADVCYTANTGRAQFNHRLGVIASEATELIEKLLGWKTQSELVGVFSGQPNREVPKIAFLFTGQGSQYINMGRQLYEKAPTFRQVLEQCDQILQPYLETSILEIIYPKEEQKSSILDQTAYTQPAIFALEYALFKLWDSWGIKPNVVMGHSVGEYVAACTAGVFSLEDGLKLIAMRGRLMQQLPSGGEMVSVMASEFQVTEAIKEYTSQVTIAAVNGPESIVISGESGAITNICDILKNMGIKTKQLQVSHGFHSPLMEPMLTEFSAVAKQVTYNEPKIPLISNVTGTEVGAEITTAEYWVRHVRQPVRFAQSMKTLEEQGYETFLEIGSKAILLGMGRQCVTEDVGEWLPSLRPGVDEWQQMLSSLGQLYVRGVKIDWSGFDSDYSRQKVALPTYPFQRERYWVETTENKHKQHQNTENISEIPIIKLLTQGKTEALTQQLETVAKFSPEKLKFLPEILDVLAKQYQEQLAAVTTSLENCLYEVEWRNKSIFGKLLPPYFLIPPIEINQKLTPTLTELVTQVDNETTVSFEISLDQLSLDYIVQALQEMGWSYKPTESFAFDVAAQKLGVVPTHRPLFKRLLQILTESGILKSKNQQWEVAQTLAEVKPTEKISSLQKKYPEETAALTLLERCGSKLSGVLRGTIDPVELVFPQGDLTTATQLYEESTVAKVMNTIVEKSITKAIAKLPKSRGIRLLEIGAGTGGTTSYILPHLNQGQTEYTFTDIGALFTAKAQDKFRDYKFIKYQTLDIEVDPTTQGFEAHQYDVIIAANVLHATTDMKQTLSHVRELLADGGMLVLYEATAKTIWVDLIFGLLEGWWKFRDYELRPDYPLLSRDKWHHVLRETGFTEVVTMPEVEGMAETLSEQTVIVAQSSPTKLEQRNDGSKSWLILADSQGVGQKLATLLRSVGEICTLVFAGERYKQIAPAEFTINPDQGNDYSQLLETLTTNVSSSVEIIHLWSLDNSEVEKLTVETLESTSSLGCGSILHLTQALLKVEFIQKPCLWLVTQGAQPVLGINSSMTGLAQSPVWGMGRVVSLEHPDFWGGMVDLDPNSSTDESVAALIAEICDSDGEDHISFRDGQRYVARLMGSSQMEKSQSLSFHSDATYLITGGLGFLGLKFAQWMVERGARNLVLTGRKGLPPREEWANLSANTEDGNKTRIITLLENSGAKVTVCPADITDSIQMSLIVEEINTTQKPLRGVVHAAGVSSSGLPIKEIEPHTMESVLRPKTLGTWILHQLTKNLSLDFFVCFSSAGSVWGAKTQGSYDAANHFLDAFAYYRRSIGLPALSVNWGSLGQGGMASEETYVQAMSKIGLKPLQPEQGFNALGWLMETDTVQTVVAWVDWNIFKEVYQSKKYRPLLAEIENKSLESEDRSLLQQPEILKQLEAEPESRRYQLLIDYLTNEVARVLGVKDFKLLSPEQGLFEMGMDSLMTVELRNKLQKSLNCSLPKTLAFEFPNIISLADYISSKVLGWQLNKIEQSQLSVVQQQKANQILEIENLSEEDVESSVIQELAALNTLLEDN</sequence>
<dbReference type="SUPFAM" id="SSF53901">
    <property type="entry name" value="Thiolase-like"/>
    <property type="match status" value="1"/>
</dbReference>
<dbReference type="InterPro" id="IPR013217">
    <property type="entry name" value="Methyltransf_12"/>
</dbReference>
<dbReference type="InterPro" id="IPR020806">
    <property type="entry name" value="PKS_PP-bd"/>
</dbReference>
<evidence type="ECO:0000256" key="2">
    <source>
        <dbReference type="ARBA" id="ARBA00022553"/>
    </source>
</evidence>
<dbReference type="InterPro" id="IPR036736">
    <property type="entry name" value="ACP-like_sf"/>
</dbReference>
<evidence type="ECO:0000256" key="1">
    <source>
        <dbReference type="ARBA" id="ARBA00022450"/>
    </source>
</evidence>
<dbReference type="Gene3D" id="3.40.47.10">
    <property type="match status" value="1"/>
</dbReference>
<dbReference type="PROSITE" id="PS00606">
    <property type="entry name" value="KS3_1"/>
    <property type="match status" value="1"/>
</dbReference>
<dbReference type="Gene3D" id="3.40.50.150">
    <property type="entry name" value="Vaccinia Virus protein VP39"/>
    <property type="match status" value="1"/>
</dbReference>
<dbReference type="InterPro" id="IPR050091">
    <property type="entry name" value="PKS_NRPS_Biosynth_Enz"/>
</dbReference>
<evidence type="ECO:0000313" key="8">
    <source>
        <dbReference type="Proteomes" id="UP000177870"/>
    </source>
</evidence>
<dbReference type="GO" id="GO:0006633">
    <property type="term" value="P:fatty acid biosynthetic process"/>
    <property type="evidence" value="ECO:0007669"/>
    <property type="project" value="InterPro"/>
</dbReference>
<dbReference type="InterPro" id="IPR057326">
    <property type="entry name" value="KR_dom"/>
</dbReference>
<dbReference type="CDD" id="cd08955">
    <property type="entry name" value="KR_2_FAS_SDR_x"/>
    <property type="match status" value="1"/>
</dbReference>
<gene>
    <name evidence="7" type="ORF">BJP34_17845</name>
</gene>
<name>A0A1D8U3C4_9CYAN</name>
<dbReference type="PANTHER" id="PTHR43775">
    <property type="entry name" value="FATTY ACID SYNTHASE"/>
    <property type="match status" value="1"/>
</dbReference>
<dbReference type="SUPFAM" id="SSF55048">
    <property type="entry name" value="Probable ACP-binding domain of malonyl-CoA ACP transacylase"/>
    <property type="match status" value="1"/>
</dbReference>
<dbReference type="SMART" id="SM00827">
    <property type="entry name" value="PKS_AT"/>
    <property type="match status" value="1"/>
</dbReference>
<dbReference type="Pfam" id="PF00550">
    <property type="entry name" value="PP-binding"/>
    <property type="match status" value="1"/>
</dbReference>
<dbReference type="SUPFAM" id="SSF52151">
    <property type="entry name" value="FabD/lysophospholipase-like"/>
    <property type="match status" value="1"/>
</dbReference>
<dbReference type="Pfam" id="PF21394">
    <property type="entry name" value="Beta-ketacyl_N"/>
    <property type="match status" value="1"/>
</dbReference>
<organism evidence="7 8">
    <name type="scientific">Moorena producens PAL-8-15-08-1</name>
    <dbReference type="NCBI Taxonomy" id="1458985"/>
    <lineage>
        <taxon>Bacteria</taxon>
        <taxon>Bacillati</taxon>
        <taxon>Cyanobacteriota</taxon>
        <taxon>Cyanophyceae</taxon>
        <taxon>Coleofasciculales</taxon>
        <taxon>Coleofasciculaceae</taxon>
        <taxon>Moorena</taxon>
    </lineage>
</organism>
<dbReference type="InterPro" id="IPR014043">
    <property type="entry name" value="Acyl_transferase_dom"/>
</dbReference>
<dbReference type="InterPro" id="IPR036291">
    <property type="entry name" value="NAD(P)-bd_dom_sf"/>
</dbReference>
<dbReference type="Gene3D" id="1.10.1200.10">
    <property type="entry name" value="ACP-like"/>
    <property type="match status" value="1"/>
</dbReference>
<dbReference type="InterPro" id="IPR013968">
    <property type="entry name" value="PKS_KR"/>
</dbReference>
<dbReference type="InterPro" id="IPR016039">
    <property type="entry name" value="Thiolase-like"/>
</dbReference>
<dbReference type="SUPFAM" id="SSF53335">
    <property type="entry name" value="S-adenosyl-L-methionine-dependent methyltransferases"/>
    <property type="match status" value="1"/>
</dbReference>
<dbReference type="Proteomes" id="UP000177870">
    <property type="component" value="Chromosome"/>
</dbReference>
<dbReference type="Gene3D" id="3.40.366.10">
    <property type="entry name" value="Malonyl-Coenzyme A Acyl Carrier Protein, domain 2"/>
    <property type="match status" value="1"/>
</dbReference>
<dbReference type="CDD" id="cd02440">
    <property type="entry name" value="AdoMet_MTases"/>
    <property type="match status" value="1"/>
</dbReference>
<dbReference type="PROSITE" id="PS52004">
    <property type="entry name" value="KS3_2"/>
    <property type="match status" value="1"/>
</dbReference>
<dbReference type="PANTHER" id="PTHR43775:SF37">
    <property type="entry name" value="SI:DKEY-61P9.11"/>
    <property type="match status" value="1"/>
</dbReference>
<dbReference type="PROSITE" id="PS50075">
    <property type="entry name" value="CARRIER"/>
    <property type="match status" value="1"/>
</dbReference>
<dbReference type="InterPro" id="IPR001227">
    <property type="entry name" value="Ac_transferase_dom_sf"/>
</dbReference>
<dbReference type="GO" id="GO:0004312">
    <property type="term" value="F:fatty acid synthase activity"/>
    <property type="evidence" value="ECO:0007669"/>
    <property type="project" value="TreeGrafter"/>
</dbReference>
<dbReference type="OrthoDB" id="499075at2"/>
<dbReference type="SMART" id="SM00825">
    <property type="entry name" value="PKS_KS"/>
    <property type="match status" value="1"/>
</dbReference>
<dbReference type="SUPFAM" id="SSF51735">
    <property type="entry name" value="NAD(P)-binding Rossmann-fold domains"/>
    <property type="match status" value="2"/>
</dbReference>
<dbReference type="GO" id="GO:0031177">
    <property type="term" value="F:phosphopantetheine binding"/>
    <property type="evidence" value="ECO:0007669"/>
    <property type="project" value="InterPro"/>
</dbReference>
<keyword evidence="1" id="KW-0596">Phosphopantetheine</keyword>